<organism evidence="2">
    <name type="scientific">Hokovirus HKV1</name>
    <dbReference type="NCBI Taxonomy" id="1977638"/>
    <lineage>
        <taxon>Viruses</taxon>
        <taxon>Varidnaviria</taxon>
        <taxon>Bamfordvirae</taxon>
        <taxon>Nucleocytoviricota</taxon>
        <taxon>Megaviricetes</taxon>
        <taxon>Imitervirales</taxon>
        <taxon>Mimiviridae</taxon>
        <taxon>Klosneuvirinae</taxon>
        <taxon>Hokovirus</taxon>
    </lineage>
</organism>
<dbReference type="EMBL" id="KY684103">
    <property type="protein sequence ID" value="ARF10408.1"/>
    <property type="molecule type" value="Genomic_DNA"/>
</dbReference>
<keyword evidence="1" id="KW-1133">Transmembrane helix</keyword>
<accession>A0A1V0SFK1</accession>
<evidence type="ECO:0000313" key="2">
    <source>
        <dbReference type="EMBL" id="ARF10408.1"/>
    </source>
</evidence>
<name>A0A1V0SFK1_9VIRU</name>
<gene>
    <name evidence="2" type="ORF">Hokovirus_1_287</name>
</gene>
<feature type="transmembrane region" description="Helical" evidence="1">
    <location>
        <begin position="316"/>
        <end position="334"/>
    </location>
</feature>
<proteinExistence type="predicted"/>
<reference evidence="2" key="1">
    <citation type="journal article" date="2017" name="Science">
        <title>Giant viruses with an expanded complement of translation system components.</title>
        <authorList>
            <person name="Schulz F."/>
            <person name="Yutin N."/>
            <person name="Ivanova N.N."/>
            <person name="Ortega D.R."/>
            <person name="Lee T.K."/>
            <person name="Vierheilig J."/>
            <person name="Daims H."/>
            <person name="Horn M."/>
            <person name="Wagner M."/>
            <person name="Jensen G.J."/>
            <person name="Kyrpides N.C."/>
            <person name="Koonin E.V."/>
            <person name="Woyke T."/>
        </authorList>
    </citation>
    <scope>NUCLEOTIDE SEQUENCE</scope>
    <source>
        <strain evidence="2">HKV1</strain>
    </source>
</reference>
<keyword evidence="1" id="KW-0812">Transmembrane</keyword>
<protein>
    <submittedName>
        <fullName evidence="2">Uncharacterized protein</fullName>
    </submittedName>
</protein>
<keyword evidence="1" id="KW-0472">Membrane</keyword>
<evidence type="ECO:0000256" key="1">
    <source>
        <dbReference type="SAM" id="Phobius"/>
    </source>
</evidence>
<sequence length="340" mass="41191">MTIRITKLDNTYNHMYDYYKLNLDKILEKHGTKKDICLLKISDVDENMIIFEKLGKIMTKINWLTDFDISDMHKQNSGLDFMYLHALKYYGYDILNIWNNKLLFAKGQFNELFKNYQNCDLFEDYIKLRAFVFNEPYINFDFEENIINNLQATKQKIFDDFDNHDYYDFLMKQKKIQTKFNMLYLMKLFCVDLKILTNDLLYHILEAEDMHNILDFYYNKLEIPFSKKNFKKLAKIYEKNKKSNPEISNMILNSLVDNKILPKDKSSLLYNHVYITLNIDEQRKKNIKKIIKHKLYLTIEFVIALEAKIFSLRGKIFLSIVILFVIILYFYLFLKYYNIF</sequence>